<comment type="similarity">
    <text evidence="1">Belongs to the glycosyl hydrolase 2 family.</text>
</comment>
<dbReference type="SUPFAM" id="SSF49303">
    <property type="entry name" value="beta-Galactosidase/glucuronidase domain"/>
    <property type="match status" value="1"/>
</dbReference>
<proteinExistence type="inferred from homology"/>
<keyword evidence="8" id="KW-1185">Reference proteome</keyword>
<dbReference type="Pfam" id="PF00703">
    <property type="entry name" value="Glyco_hydro_2"/>
    <property type="match status" value="1"/>
</dbReference>
<protein>
    <submittedName>
        <fullName evidence="7">Beta-galactosidase</fullName>
    </submittedName>
</protein>
<comment type="caution">
    <text evidence="7">The sequence shown here is derived from an EMBL/GenBank/DDBJ whole genome shotgun (WGS) entry which is preliminary data.</text>
</comment>
<sequence length="778" mass="86493">MNTPCGDIEADAQHTNEGRIAMRTITTLSDGWLFTKQPVEGTPAYEPGEGWSAVTVPHTWNAIDGQDGGADYWRGACWYVTKLVLPETVEGTQTYLEFEGAATAAEVYLNGCKVAEHIGAYGAFRANITSALLGGENVLAVKVDNTERSDIYPQMADFTFYGGLYRPVKLITVDSTHFDLDYYAGPGVTVSSTVDNGTAVLDVRAWVSDSAEGDQVYVEITDEEGVAVAAATMPAADRVRMELAIPNAHLWQGVEDPYLYTVTASILRHNEVVDEIAIMHGVREYRFDPAKGFFLNGKLTPLRGVSRHQDRLGKGNALSLEDHIEDAMIMKQLGANTIRLAHYQQSQQFYDVCDRLGFVVWAEIPFISRMNPDPAAHQDCLHQMTELIVQSFNHASILMWGISNEILIGGDSPQLVANLRELNELAHKLDPTRVTTMAQVSSTPMDSEHNQITDILSYNHYFGWYGGTMQDNEKWVDKFHAMHPDRSFGLSEYGCEGIISYHTDDPQCGDYSEEYQALYHEHMADIIDERPWLWGTHVWNMFDFGCDARNEGGVKGRNNKGLVTMDRKIYKDSFYVYQAHWSCEPMIHIASKRYAKRATDEITVKVYSNQPEVTLSVDGVVFGTQKANHVFVFEHVPLHEGFTRICATAGDGLSDSTSFEKVAEPWAPYTYVDPEGAGVTNWFDDVDVDAVGGIDVIDPTHWSIKDMVKDVITVPEAAEILSNAASSMSGMRVKASMLGVLGNQRVEQIFAKGGMMGNVEDLDGKLAYVNQQLQRIAK</sequence>
<dbReference type="Gene3D" id="3.20.20.80">
    <property type="entry name" value="Glycosidases"/>
    <property type="match status" value="1"/>
</dbReference>
<dbReference type="GO" id="GO:0004553">
    <property type="term" value="F:hydrolase activity, hydrolyzing O-glycosyl compounds"/>
    <property type="evidence" value="ECO:0007669"/>
    <property type="project" value="InterPro"/>
</dbReference>
<evidence type="ECO:0000259" key="5">
    <source>
        <dbReference type="Pfam" id="PF02836"/>
    </source>
</evidence>
<evidence type="ECO:0000313" key="8">
    <source>
        <dbReference type="Proteomes" id="UP000532194"/>
    </source>
</evidence>
<dbReference type="Pfam" id="PF02836">
    <property type="entry name" value="Glyco_hydro_2_C"/>
    <property type="match status" value="1"/>
</dbReference>
<dbReference type="InterPro" id="IPR006101">
    <property type="entry name" value="Glyco_hydro_2"/>
</dbReference>
<reference evidence="7 8" key="1">
    <citation type="submission" date="2020-02" db="EMBL/GenBank/DDBJ databases">
        <title>Characterization of phylogenetic diversity of novel bifidobacterial species isolated in Czech ZOOs.</title>
        <authorList>
            <person name="Lugli G.A."/>
            <person name="Vera N.B."/>
            <person name="Ventura M."/>
        </authorList>
    </citation>
    <scope>NUCLEOTIDE SEQUENCE [LARGE SCALE GENOMIC DNA]</scope>
    <source>
        <strain evidence="7 8">DSM 109957</strain>
    </source>
</reference>
<dbReference type="Gene3D" id="2.60.40.10">
    <property type="entry name" value="Immunoglobulins"/>
    <property type="match status" value="2"/>
</dbReference>
<dbReference type="Gene3D" id="2.60.120.260">
    <property type="entry name" value="Galactose-binding domain-like"/>
    <property type="match status" value="1"/>
</dbReference>
<dbReference type="InterPro" id="IPR006104">
    <property type="entry name" value="Glyco_hydro_2_N"/>
</dbReference>
<feature type="domain" description="Glycoside hydrolase family 2 catalytic" evidence="5">
    <location>
        <begin position="292"/>
        <end position="575"/>
    </location>
</feature>
<evidence type="ECO:0000313" key="7">
    <source>
        <dbReference type="EMBL" id="NMM93769.1"/>
    </source>
</evidence>
<dbReference type="Pfam" id="PF02837">
    <property type="entry name" value="Glyco_hydro_2_N"/>
    <property type="match status" value="1"/>
</dbReference>
<feature type="domain" description="Glycosyl hydrolases family 2 sugar binding" evidence="6">
    <location>
        <begin position="74"/>
        <end position="172"/>
    </location>
</feature>
<accession>A0A7Y0HTJ8</accession>
<dbReference type="InterPro" id="IPR051913">
    <property type="entry name" value="GH2_Domain-Containing"/>
</dbReference>
<dbReference type="PRINTS" id="PR00132">
    <property type="entry name" value="GLHYDRLASE2"/>
</dbReference>
<organism evidence="7 8">
    <name type="scientific">Bifidobacterium oedipodis</name>
    <dbReference type="NCBI Taxonomy" id="2675322"/>
    <lineage>
        <taxon>Bacteria</taxon>
        <taxon>Bacillati</taxon>
        <taxon>Actinomycetota</taxon>
        <taxon>Actinomycetes</taxon>
        <taxon>Bifidobacteriales</taxon>
        <taxon>Bifidobacteriaceae</taxon>
        <taxon>Bifidobacterium</taxon>
    </lineage>
</organism>
<dbReference type="GO" id="GO:0005975">
    <property type="term" value="P:carbohydrate metabolic process"/>
    <property type="evidence" value="ECO:0007669"/>
    <property type="project" value="InterPro"/>
</dbReference>
<evidence type="ECO:0000256" key="1">
    <source>
        <dbReference type="ARBA" id="ARBA00007401"/>
    </source>
</evidence>
<evidence type="ECO:0000259" key="6">
    <source>
        <dbReference type="Pfam" id="PF02837"/>
    </source>
</evidence>
<evidence type="ECO:0000259" key="4">
    <source>
        <dbReference type="Pfam" id="PF00703"/>
    </source>
</evidence>
<evidence type="ECO:0000256" key="2">
    <source>
        <dbReference type="ARBA" id="ARBA00022801"/>
    </source>
</evidence>
<feature type="domain" description="Glycoside hydrolase family 2 immunoglobulin-like beta-sandwich" evidence="4">
    <location>
        <begin position="189"/>
        <end position="283"/>
    </location>
</feature>
<dbReference type="SUPFAM" id="SSF49785">
    <property type="entry name" value="Galactose-binding domain-like"/>
    <property type="match status" value="1"/>
</dbReference>
<dbReference type="InterPro" id="IPR006102">
    <property type="entry name" value="Ig-like_GH2"/>
</dbReference>
<gene>
    <name evidence="7" type="ORF">G1C95_0954</name>
</gene>
<dbReference type="InterPro" id="IPR013783">
    <property type="entry name" value="Ig-like_fold"/>
</dbReference>
<dbReference type="InterPro" id="IPR017853">
    <property type="entry name" value="GH"/>
</dbReference>
<dbReference type="InterPro" id="IPR036156">
    <property type="entry name" value="Beta-gal/glucu_dom_sf"/>
</dbReference>
<dbReference type="Proteomes" id="UP000532194">
    <property type="component" value="Unassembled WGS sequence"/>
</dbReference>
<name>A0A7Y0HTJ8_9BIFI</name>
<dbReference type="PANTHER" id="PTHR42732:SF1">
    <property type="entry name" value="BETA-MANNOSIDASE"/>
    <property type="match status" value="1"/>
</dbReference>
<dbReference type="PANTHER" id="PTHR42732">
    <property type="entry name" value="BETA-GALACTOSIDASE"/>
    <property type="match status" value="1"/>
</dbReference>
<keyword evidence="2" id="KW-0378">Hydrolase</keyword>
<dbReference type="EMBL" id="JAAIII010000002">
    <property type="protein sequence ID" value="NMM93769.1"/>
    <property type="molecule type" value="Genomic_DNA"/>
</dbReference>
<keyword evidence="3" id="KW-0326">Glycosidase</keyword>
<evidence type="ECO:0000256" key="3">
    <source>
        <dbReference type="ARBA" id="ARBA00023295"/>
    </source>
</evidence>
<dbReference type="AlphaFoldDB" id="A0A7Y0HTJ8"/>
<dbReference type="InterPro" id="IPR006103">
    <property type="entry name" value="Glyco_hydro_2_cat"/>
</dbReference>
<dbReference type="InterPro" id="IPR008979">
    <property type="entry name" value="Galactose-bd-like_sf"/>
</dbReference>
<dbReference type="SUPFAM" id="SSF51445">
    <property type="entry name" value="(Trans)glycosidases"/>
    <property type="match status" value="1"/>
</dbReference>